<protein>
    <submittedName>
        <fullName evidence="4">Long-chain acyl-CoA synthetase</fullName>
    </submittedName>
</protein>
<accession>A0A170Y1P1</accession>
<evidence type="ECO:0000259" key="3">
    <source>
        <dbReference type="Pfam" id="PF00501"/>
    </source>
</evidence>
<dbReference type="Pfam" id="PF00501">
    <property type="entry name" value="AMP-binding"/>
    <property type="match status" value="1"/>
</dbReference>
<proteinExistence type="predicted"/>
<dbReference type="PANTHER" id="PTHR43272:SF33">
    <property type="entry name" value="AMP-BINDING DOMAIN-CONTAINING PROTEIN-RELATED"/>
    <property type="match status" value="1"/>
</dbReference>
<dbReference type="InterPro" id="IPR042099">
    <property type="entry name" value="ANL_N_sf"/>
</dbReference>
<keyword evidence="2" id="KW-0067">ATP-binding</keyword>
<feature type="domain" description="AMP-dependent synthetase/ligase" evidence="3">
    <location>
        <begin position="11"/>
        <end position="427"/>
    </location>
</feature>
<reference evidence="5" key="2">
    <citation type="journal article" date="2017" name="Genome Announc.">
        <title>Draft genome sequence of Paludibacter jiangxiensis NM7(T), a propionate-producing fermentative bacterium.</title>
        <authorList>
            <person name="Qiu Y.-L."/>
            <person name="Tourlousse D.M."/>
            <person name="Matsuura N."/>
            <person name="Ohashi A."/>
            <person name="Sekiguchi Y."/>
        </authorList>
    </citation>
    <scope>NUCLEOTIDE SEQUENCE [LARGE SCALE GENOMIC DNA]</scope>
    <source>
        <strain evidence="5">NM7</strain>
    </source>
</reference>
<dbReference type="InterPro" id="IPR000873">
    <property type="entry name" value="AMP-dep_synth/lig_dom"/>
</dbReference>
<keyword evidence="1" id="KW-0547">Nucleotide-binding</keyword>
<dbReference type="PROSITE" id="PS00455">
    <property type="entry name" value="AMP_BINDING"/>
    <property type="match status" value="1"/>
</dbReference>
<dbReference type="InterPro" id="IPR020845">
    <property type="entry name" value="AMP-binding_CS"/>
</dbReference>
<dbReference type="Proteomes" id="UP000076586">
    <property type="component" value="Unassembled WGS sequence"/>
</dbReference>
<gene>
    <name evidence="4" type="ORF">PJIAN_110</name>
</gene>
<reference evidence="5" key="1">
    <citation type="submission" date="2016-04" db="EMBL/GenBank/DDBJ databases">
        <title>Draft genome sequence of Paludibacter jiangxiensis strain NM7.</title>
        <authorList>
            <person name="Qiu Y."/>
            <person name="Matsuura N."/>
            <person name="Ohashi A."/>
            <person name="Tourlousse M.D."/>
            <person name="Sekiguchi Y."/>
        </authorList>
    </citation>
    <scope>NUCLEOTIDE SEQUENCE [LARGE SCALE GENOMIC DNA]</scope>
    <source>
        <strain evidence="5">NM7</strain>
    </source>
</reference>
<dbReference type="PANTHER" id="PTHR43272">
    <property type="entry name" value="LONG-CHAIN-FATTY-ACID--COA LIGASE"/>
    <property type="match status" value="1"/>
</dbReference>
<evidence type="ECO:0000313" key="5">
    <source>
        <dbReference type="Proteomes" id="UP000076586"/>
    </source>
</evidence>
<dbReference type="OrthoDB" id="9803968at2"/>
<evidence type="ECO:0000256" key="2">
    <source>
        <dbReference type="ARBA" id="ARBA00022840"/>
    </source>
</evidence>
<dbReference type="PRINTS" id="PR00154">
    <property type="entry name" value="AMPBINDING"/>
</dbReference>
<dbReference type="RefSeq" id="WP_068700996.1">
    <property type="nucleotide sequence ID" value="NZ_BDCR01000001.1"/>
</dbReference>
<dbReference type="AlphaFoldDB" id="A0A170Y1P1"/>
<dbReference type="GO" id="GO:0004467">
    <property type="term" value="F:long-chain fatty acid-CoA ligase activity"/>
    <property type="evidence" value="ECO:0007669"/>
    <property type="project" value="TreeGrafter"/>
</dbReference>
<dbReference type="STRING" id="681398.PJIAN_110"/>
<dbReference type="EMBL" id="BDCR01000001">
    <property type="protein sequence ID" value="GAT61431.1"/>
    <property type="molecule type" value="Genomic_DNA"/>
</dbReference>
<sequence length="598" mass="67969">MSIPHFSNIIFRQAEKYQDRNVFFTRNDENKTWNPITWKYFADQVTKATRSLITLNTKRGDRIGIYTQNMAESFYVDFANFGIGAISVPMFATSSVSQIAYIINDAGIETLFVGEQTQYDNALKAADNCPGLERIIVFDPNVNLHNNGLAFYYKDFIDLGSARHDKEIAERQAQASPDDIAIIMYTSGTTGEPKGVILNHSNFLEAMRIHDLALPTFSENDRSIAFLPLSHIFERAWCYYCLYRGAVIYINLRPQEIQTAIREVRPTVMCSVPRFWEKVYIGVKEQINSFKPYMKGIVTWALALGEIYNLNYLRQEKKPPLFLKLKYKLVDKLIFSKVKKTVGIENANFFPTAGAALEDGINIFLRSMGIPIIIGYGLTESTATVCCFRPTRYVIGSAGKIMDGLEARIGEDNEIQLKGKTITQGYYKKPEATEAAFIDGWFRTGDAGKIDSEGNITLVERIKDLFKTSNGKYIAPQQIEMKLGTSKYVDQAAVIGDQRNYVTAIIVPALPEVEKLAAERNIRYNLIDELLTHPDIIAFYQSLIDSLQQEMASYEKVKKFTLIKKGFTIESGEMTSTLKLRRAVIMQNYRKLIDEMYK</sequence>
<dbReference type="GO" id="GO:0005524">
    <property type="term" value="F:ATP binding"/>
    <property type="evidence" value="ECO:0007669"/>
    <property type="project" value="UniProtKB-KW"/>
</dbReference>
<dbReference type="InterPro" id="IPR020459">
    <property type="entry name" value="AMP-binding"/>
</dbReference>
<dbReference type="GO" id="GO:0016020">
    <property type="term" value="C:membrane"/>
    <property type="evidence" value="ECO:0007669"/>
    <property type="project" value="TreeGrafter"/>
</dbReference>
<dbReference type="Pfam" id="PF23562">
    <property type="entry name" value="AMP-binding_C_3"/>
    <property type="match status" value="1"/>
</dbReference>
<dbReference type="Gene3D" id="3.40.50.12780">
    <property type="entry name" value="N-terminal domain of ligase-like"/>
    <property type="match status" value="1"/>
</dbReference>
<dbReference type="CDD" id="cd05907">
    <property type="entry name" value="VL_LC_FACS_like"/>
    <property type="match status" value="1"/>
</dbReference>
<keyword evidence="5" id="KW-1185">Reference proteome</keyword>
<evidence type="ECO:0000313" key="4">
    <source>
        <dbReference type="EMBL" id="GAT61431.1"/>
    </source>
</evidence>
<dbReference type="SUPFAM" id="SSF56801">
    <property type="entry name" value="Acetyl-CoA synthetase-like"/>
    <property type="match status" value="1"/>
</dbReference>
<name>A0A170Y1P1_9BACT</name>
<organism evidence="4 5">
    <name type="scientific">Paludibacter jiangxiensis</name>
    <dbReference type="NCBI Taxonomy" id="681398"/>
    <lineage>
        <taxon>Bacteria</taxon>
        <taxon>Pseudomonadati</taxon>
        <taxon>Bacteroidota</taxon>
        <taxon>Bacteroidia</taxon>
        <taxon>Bacteroidales</taxon>
        <taxon>Paludibacteraceae</taxon>
        <taxon>Paludibacter</taxon>
    </lineage>
</organism>
<evidence type="ECO:0000256" key="1">
    <source>
        <dbReference type="ARBA" id="ARBA00022741"/>
    </source>
</evidence>
<comment type="caution">
    <text evidence="4">The sequence shown here is derived from an EMBL/GenBank/DDBJ whole genome shotgun (WGS) entry which is preliminary data.</text>
</comment>